<dbReference type="EMBL" id="QCXX01000014">
    <property type="protein sequence ID" value="PUV21067.1"/>
    <property type="molecule type" value="Genomic_DNA"/>
</dbReference>
<gene>
    <name evidence="1" type="ORF">DCO56_28810</name>
</gene>
<comment type="caution">
    <text evidence="1">The sequence shown here is derived from an EMBL/GenBank/DDBJ whole genome shotgun (WGS) entry which is preliminary data.</text>
</comment>
<evidence type="ECO:0000313" key="2">
    <source>
        <dbReference type="Proteomes" id="UP000250831"/>
    </source>
</evidence>
<evidence type="ECO:0000313" key="1">
    <source>
        <dbReference type="EMBL" id="PUV21067.1"/>
    </source>
</evidence>
<accession>A0A363NK30</accession>
<organism evidence="1 2">
    <name type="scientific">Sphingobacterium athyrii</name>
    <dbReference type="NCBI Taxonomy" id="2152717"/>
    <lineage>
        <taxon>Bacteria</taxon>
        <taxon>Pseudomonadati</taxon>
        <taxon>Bacteroidota</taxon>
        <taxon>Sphingobacteriia</taxon>
        <taxon>Sphingobacteriales</taxon>
        <taxon>Sphingobacteriaceae</taxon>
        <taxon>Sphingobacterium</taxon>
    </lineage>
</organism>
<reference evidence="1 2" key="1">
    <citation type="submission" date="2018-04" db="EMBL/GenBank/DDBJ databases">
        <title>Sphingobacterium sp. M46 Genome.</title>
        <authorList>
            <person name="Cheng J."/>
            <person name="Li Y."/>
        </authorList>
    </citation>
    <scope>NUCLEOTIDE SEQUENCE [LARGE SCALE GENOMIC DNA]</scope>
    <source>
        <strain evidence="1 2">M46</strain>
    </source>
</reference>
<sequence length="134" mass="14738">MGNNPVSGSDVDGRWSGGPKPGGPIVAHFKLYEVVVNGFKSTKNYFKNLTWPQFWDEFQSGIPGHQYTRYVINDIQRGDYVRAAAGMANGTADIFTFGMGFTAKPAQLVVTESLVSSKQVASKEVQVLEKYLLN</sequence>
<dbReference type="AlphaFoldDB" id="A0A363NK30"/>
<keyword evidence="2" id="KW-1185">Reference proteome</keyword>
<name>A0A363NK30_9SPHI</name>
<dbReference type="Proteomes" id="UP000250831">
    <property type="component" value="Unassembled WGS sequence"/>
</dbReference>
<protein>
    <submittedName>
        <fullName evidence="1">Uncharacterized protein</fullName>
    </submittedName>
</protein>
<dbReference type="RefSeq" id="WP_108637127.1">
    <property type="nucleotide sequence ID" value="NZ_QCXX01000014.1"/>
</dbReference>
<proteinExistence type="predicted"/>